<dbReference type="EMBL" id="BBMN01000032">
    <property type="protein sequence ID" value="GAL08758.1"/>
    <property type="molecule type" value="Genomic_DNA"/>
</dbReference>
<reference evidence="2 3" key="1">
    <citation type="journal article" date="2014" name="Genome Announc.">
        <title>Draft Genome Sequences of Two Vibrionaceae Species, Vibrio ponticus C121 and Photobacterium aphoticum C119, Isolated as Coral Reef Microbiota.</title>
        <authorList>
            <person name="Al-saari N."/>
            <person name="Meirelles P.M."/>
            <person name="Mino S."/>
            <person name="Suda W."/>
            <person name="Oshima K."/>
            <person name="Hattori M."/>
            <person name="Ohkuma M."/>
            <person name="Thompson F.L."/>
            <person name="Gomez-Gil B."/>
            <person name="Sawabe T."/>
            <person name="Sawabe T."/>
        </authorList>
    </citation>
    <scope>NUCLEOTIDE SEQUENCE [LARGE SCALE GENOMIC DNA]</scope>
    <source>
        <strain evidence="2 3">JCM 19237</strain>
    </source>
</reference>
<evidence type="ECO:0000313" key="3">
    <source>
        <dbReference type="Proteomes" id="UP000029227"/>
    </source>
</evidence>
<dbReference type="AlphaFoldDB" id="A0A090R2L5"/>
<gene>
    <name evidence="2" type="ORF">JCM19237_386</name>
</gene>
<evidence type="ECO:0000256" key="1">
    <source>
        <dbReference type="SAM" id="Coils"/>
    </source>
</evidence>
<dbReference type="Proteomes" id="UP000029227">
    <property type="component" value="Unassembled WGS sequence"/>
</dbReference>
<accession>A0A090R2L5</accession>
<name>A0A090R2L5_9GAMM</name>
<protein>
    <submittedName>
        <fullName evidence="2">ATPase</fullName>
    </submittedName>
</protein>
<feature type="coiled-coil region" evidence="1">
    <location>
        <begin position="32"/>
        <end position="66"/>
    </location>
</feature>
<organism evidence="2 3">
    <name type="scientific">Photobacterium aphoticum</name>
    <dbReference type="NCBI Taxonomy" id="754436"/>
    <lineage>
        <taxon>Bacteria</taxon>
        <taxon>Pseudomonadati</taxon>
        <taxon>Pseudomonadota</taxon>
        <taxon>Gammaproteobacteria</taxon>
        <taxon>Vibrionales</taxon>
        <taxon>Vibrionaceae</taxon>
        <taxon>Photobacterium</taxon>
    </lineage>
</organism>
<evidence type="ECO:0000313" key="2">
    <source>
        <dbReference type="EMBL" id="GAL08758.1"/>
    </source>
</evidence>
<dbReference type="STRING" id="754436.JCM19237_386"/>
<proteinExistence type="predicted"/>
<keyword evidence="1" id="KW-0175">Coiled coil</keyword>
<sequence length="116" mass="13039">MMTMLLQWVPIAVSVLAVGLAYGLVRRERVARQALENKFAATEVVLKNARQQQESLTKQLQELRAGTLGMGQKLAEMAQQLETLADRKVNWPCRIRMVACTAAPVKWWSWGPTSTN</sequence>
<comment type="caution">
    <text evidence="2">The sequence shown here is derived from an EMBL/GenBank/DDBJ whole genome shotgun (WGS) entry which is preliminary data.</text>
</comment>